<dbReference type="Proteomes" id="UP000664832">
    <property type="component" value="Unassembled WGS sequence"/>
</dbReference>
<dbReference type="Pfam" id="PF20434">
    <property type="entry name" value="BD-FAE"/>
    <property type="match status" value="1"/>
</dbReference>
<dbReference type="PANTHER" id="PTHR48081:SF6">
    <property type="entry name" value="PEPTIDASE S9 PROLYL OLIGOPEPTIDASE CATALYTIC DOMAIN-CONTAINING PROTEIN"/>
    <property type="match status" value="1"/>
</dbReference>
<evidence type="ECO:0000313" key="3">
    <source>
        <dbReference type="EMBL" id="MBO0481078.1"/>
    </source>
</evidence>
<gene>
    <name evidence="3" type="ORF">JZO71_01930</name>
</gene>
<dbReference type="GO" id="GO:0016787">
    <property type="term" value="F:hydrolase activity"/>
    <property type="evidence" value="ECO:0007669"/>
    <property type="project" value="UniProtKB-KW"/>
</dbReference>
<comment type="caution">
    <text evidence="3">The sequence shown here is derived from an EMBL/GenBank/DDBJ whole genome shotgun (WGS) entry which is preliminary data.</text>
</comment>
<name>A0ABS3HYZ1_9ENTE</name>
<reference evidence="3 4" key="1">
    <citation type="submission" date="2021-03" db="EMBL/GenBank/DDBJ databases">
        <title>Enterococcal diversity collection.</title>
        <authorList>
            <person name="Gilmore M.S."/>
            <person name="Schwartzman J."/>
            <person name="Van Tyne D."/>
            <person name="Martin M."/>
            <person name="Earl A.M."/>
            <person name="Manson A.L."/>
            <person name="Straub T."/>
            <person name="Salamzade R."/>
            <person name="Saavedra J."/>
            <person name="Lebreton F."/>
            <person name="Prichula J."/>
            <person name="Schaufler K."/>
            <person name="Gaca A."/>
            <person name="Sgardioli B."/>
            <person name="Wagenaar J."/>
            <person name="Strong T."/>
        </authorList>
    </citation>
    <scope>NUCLEOTIDE SEQUENCE [LARGE SCALE GENOMIC DNA]</scope>
    <source>
        <strain evidence="3 4">MSG2901</strain>
    </source>
</reference>
<dbReference type="InterPro" id="IPR029058">
    <property type="entry name" value="AB_hydrolase_fold"/>
</dbReference>
<evidence type="ECO:0000313" key="4">
    <source>
        <dbReference type="Proteomes" id="UP000664832"/>
    </source>
</evidence>
<dbReference type="Gene3D" id="3.40.50.1820">
    <property type="entry name" value="alpha/beta hydrolase"/>
    <property type="match status" value="1"/>
</dbReference>
<dbReference type="SUPFAM" id="SSF53474">
    <property type="entry name" value="alpha/beta-Hydrolases"/>
    <property type="match status" value="1"/>
</dbReference>
<dbReference type="EMBL" id="JAFLWI010000002">
    <property type="protein sequence ID" value="MBO0481078.1"/>
    <property type="molecule type" value="Genomic_DNA"/>
</dbReference>
<proteinExistence type="predicted"/>
<dbReference type="RefSeq" id="WP_206897913.1">
    <property type="nucleotide sequence ID" value="NZ_JAFLWI010000002.1"/>
</dbReference>
<protein>
    <submittedName>
        <fullName evidence="3">Alpha/beta hydrolase</fullName>
    </submittedName>
</protein>
<dbReference type="InterPro" id="IPR049492">
    <property type="entry name" value="BD-FAE-like_dom"/>
</dbReference>
<sequence>MYTQKITFDSRADTGLTLYLNDQLVSMDRIKKRPFILVIPGGGYSFCSEREAEPIALAFVAKGYHAGVLRYHVGEQRDFAQSLRDGERALIEIKKIDSCFKVAHDQIAVIGFSAGGHLAAAMSTILEEKPALCILGYPAILASFAEVMEIEAPSLDACVTPETPPTFLFSTFEDNVVPIENSLLYLAALEENDVPFESHIFQKGLHGLSLATKWFGASPEMIDERFARWFELACEWLELNWAQPRKSLATEEKEESLKPVFEQSLQHLMKEKGMQELLIKEFPKFSEKSYYKIIRKFTLNQLHRLAPEIFSSTKLTLVQEKSRKIFRKREESNEMFDCTRKL</sequence>
<organism evidence="3 4">
    <name type="scientific">Candidatus Enterococcus courvalinii</name>
    <dbReference type="NCBI Taxonomy" id="2815329"/>
    <lineage>
        <taxon>Bacteria</taxon>
        <taxon>Bacillati</taxon>
        <taxon>Bacillota</taxon>
        <taxon>Bacilli</taxon>
        <taxon>Lactobacillales</taxon>
        <taxon>Enterococcaceae</taxon>
        <taxon>Enterococcus</taxon>
    </lineage>
</organism>
<evidence type="ECO:0000256" key="1">
    <source>
        <dbReference type="ARBA" id="ARBA00022801"/>
    </source>
</evidence>
<evidence type="ECO:0000259" key="2">
    <source>
        <dbReference type="Pfam" id="PF20434"/>
    </source>
</evidence>
<accession>A0ABS3HYZ1</accession>
<keyword evidence="4" id="KW-1185">Reference proteome</keyword>
<dbReference type="PANTHER" id="PTHR48081">
    <property type="entry name" value="AB HYDROLASE SUPERFAMILY PROTEIN C4A8.06C"/>
    <property type="match status" value="1"/>
</dbReference>
<dbReference type="InterPro" id="IPR050300">
    <property type="entry name" value="GDXG_lipolytic_enzyme"/>
</dbReference>
<feature type="domain" description="BD-FAE-like" evidence="2">
    <location>
        <begin position="31"/>
        <end position="125"/>
    </location>
</feature>
<keyword evidence="1 3" id="KW-0378">Hydrolase</keyword>